<dbReference type="OrthoDB" id="9793251at2"/>
<proteinExistence type="predicted"/>
<sequence>MTAPATITPADTPAIIIDIRRPLFLRLDAKGAELPADAKKGHAITHFPQFGLYFDVRRWKNADNLQQAEAQAKKCDLLGRKGEWAIPEETEIQLLIDRSRHGPAVNPLIAPNAPSSGWVYTARGASWSPGRVWFVLLRRGGVLWRYDGYRGLVVPCLRVPPRQ</sequence>
<dbReference type="AlphaFoldDB" id="A0A2S5TKB4"/>
<evidence type="ECO:0000313" key="1">
    <source>
        <dbReference type="EMBL" id="PPE75440.1"/>
    </source>
</evidence>
<protein>
    <recommendedName>
        <fullName evidence="3">DUF1566 domain-containing protein</fullName>
    </recommendedName>
</protein>
<accession>A0A2S5TKB4</accession>
<dbReference type="EMBL" id="PSNW01000001">
    <property type="protein sequence ID" value="PPE75440.1"/>
    <property type="molecule type" value="Genomic_DNA"/>
</dbReference>
<dbReference type="Proteomes" id="UP000238220">
    <property type="component" value="Unassembled WGS sequence"/>
</dbReference>
<organism evidence="1 2">
    <name type="scientific">Solimonas fluminis</name>
    <dbReference type="NCBI Taxonomy" id="2086571"/>
    <lineage>
        <taxon>Bacteria</taxon>
        <taxon>Pseudomonadati</taxon>
        <taxon>Pseudomonadota</taxon>
        <taxon>Gammaproteobacteria</taxon>
        <taxon>Nevskiales</taxon>
        <taxon>Nevskiaceae</taxon>
        <taxon>Solimonas</taxon>
    </lineage>
</organism>
<name>A0A2S5TKB4_9GAMM</name>
<reference evidence="1 2" key="1">
    <citation type="submission" date="2018-02" db="EMBL/GenBank/DDBJ databases">
        <title>Genome sequencing of Solimonas sp. HR-BB.</title>
        <authorList>
            <person name="Lee Y."/>
            <person name="Jeon C.O."/>
        </authorList>
    </citation>
    <scope>NUCLEOTIDE SEQUENCE [LARGE SCALE GENOMIC DNA]</scope>
    <source>
        <strain evidence="1 2">HR-BB</strain>
    </source>
</reference>
<dbReference type="RefSeq" id="WP_104228406.1">
    <property type="nucleotide sequence ID" value="NZ_PSNW01000001.1"/>
</dbReference>
<gene>
    <name evidence="1" type="ORF">C3942_00665</name>
</gene>
<evidence type="ECO:0008006" key="3">
    <source>
        <dbReference type="Google" id="ProtNLM"/>
    </source>
</evidence>
<comment type="caution">
    <text evidence="1">The sequence shown here is derived from an EMBL/GenBank/DDBJ whole genome shotgun (WGS) entry which is preliminary data.</text>
</comment>
<evidence type="ECO:0000313" key="2">
    <source>
        <dbReference type="Proteomes" id="UP000238220"/>
    </source>
</evidence>
<keyword evidence="2" id="KW-1185">Reference proteome</keyword>